<keyword evidence="2" id="KW-1185">Reference proteome</keyword>
<organism evidence="1 2">
    <name type="scientific">Natrinema salsiterrestre</name>
    <dbReference type="NCBI Taxonomy" id="2950540"/>
    <lineage>
        <taxon>Archaea</taxon>
        <taxon>Methanobacteriati</taxon>
        <taxon>Methanobacteriota</taxon>
        <taxon>Stenosarchaea group</taxon>
        <taxon>Halobacteria</taxon>
        <taxon>Halobacteriales</taxon>
        <taxon>Natrialbaceae</taxon>
        <taxon>Natrinema</taxon>
    </lineage>
</organism>
<proteinExistence type="predicted"/>
<evidence type="ECO:0000313" key="1">
    <source>
        <dbReference type="EMBL" id="MDF9747917.1"/>
    </source>
</evidence>
<protein>
    <submittedName>
        <fullName evidence="1">Uncharacterized protein</fullName>
    </submittedName>
</protein>
<gene>
    <name evidence="1" type="ORF">NDI89_20270</name>
</gene>
<dbReference type="RefSeq" id="WP_277524379.1">
    <property type="nucleotide sequence ID" value="NZ_JAMQOT010000010.1"/>
</dbReference>
<evidence type="ECO:0000313" key="2">
    <source>
        <dbReference type="Proteomes" id="UP001154061"/>
    </source>
</evidence>
<dbReference type="AlphaFoldDB" id="A0A9Q4Q4W1"/>
<dbReference type="Proteomes" id="UP001154061">
    <property type="component" value="Unassembled WGS sequence"/>
</dbReference>
<reference evidence="1" key="1">
    <citation type="submission" date="2022-06" db="EMBL/GenBank/DDBJ databases">
        <title>Natrinema sp. a new haloarchaeum isolate from saline soil.</title>
        <authorList>
            <person name="Strakova D."/>
            <person name="Galisteo C."/>
            <person name="Sanchez-Porro C."/>
            <person name="Ventosa A."/>
        </authorList>
    </citation>
    <scope>NUCLEOTIDE SEQUENCE</scope>
    <source>
        <strain evidence="1">S1CR25-10</strain>
    </source>
</reference>
<name>A0A9Q4Q4W1_9EURY</name>
<sequence length="295" mass="32670">MPEELSGALRYIVTDFLDTGWSIEEFEEELMDALDLVCYAYGEIQDIGEETPEEPGFLAQFQDLAWDELQDSATAYEGILDYASEIVYFISGFDAFSDTVAERMEEVADIAEDARTGAKFIPLVWSVKGVCDSGCQIHSRLEVDESVKQSTYVNFLKSIALVIVEVLLLATGVGAAYSFSYGSVGTINSILIHRIGPKIGWSAYSRLLSVAHWGVRIIYTKSFGAAIDGAVEGVSEEVVEASEEVSEEDVEVTPLSEAEADELAQSDIKKIAEESDWIGYTIWETREWIENWSIS</sequence>
<accession>A0A9Q4Q4W1</accession>
<dbReference type="EMBL" id="JAMQOT010000010">
    <property type="protein sequence ID" value="MDF9747917.1"/>
    <property type="molecule type" value="Genomic_DNA"/>
</dbReference>
<comment type="caution">
    <text evidence="1">The sequence shown here is derived from an EMBL/GenBank/DDBJ whole genome shotgun (WGS) entry which is preliminary data.</text>
</comment>